<feature type="region of interest" description="Disordered" evidence="1">
    <location>
        <begin position="237"/>
        <end position="291"/>
    </location>
</feature>
<dbReference type="OMA" id="VSACDIM"/>
<reference evidence="3" key="2">
    <citation type="journal article" date="2013" name="G3 (Bethesda)">
        <title>Genomes of Ashbya fungi isolated from insects reveal four mating-type loci, numerous translocations, lack of transposons, and distinct gene duplications.</title>
        <authorList>
            <person name="Dietrich F.S."/>
            <person name="Voegeli S."/>
            <person name="Kuo S."/>
            <person name="Philippsen P."/>
        </authorList>
    </citation>
    <scope>GENOME REANNOTATION</scope>
    <source>
        <strain evidence="3">ATCC 10895 / CBS 109.51 / FGSC 9923 / NRRL Y-1056</strain>
    </source>
</reference>
<sequence length="357" mass="40581">MSKVITKPSLSLDSLLQHELFQDARAGKVDSQEERLRECRDLYLKAHFGGFLVKVYQYGLLEDGAQRYTADVWGWVLAAVNGLRSANEIPSSVLRQLRTELSRSSGGVYDVVSALSVLERARLLLSYFRSAVRLGSLDTAENADYLRRVEGNLCRELGRLVLDVHSEQELGYLVKLVELYLLDLQVRCLHREMDKSLYWTLCRKFPLMSRKLSGSPQSRNGVSCEEHILLQLQPKKKTIKNKHASSERRVARPSSAAPPRPGARQQDRVARPNLPLMTPGSPMLTADRSENCERKPRHSYAAILNYLPKWLTDFTDSRFIALVVMLAIALRKLRWFKLLSSHGLVHIRTIFNAARGL</sequence>
<accession>Q75BJ1</accession>
<reference evidence="2 3" key="1">
    <citation type="journal article" date="2004" name="Science">
        <title>The Ashbya gossypii genome as a tool for mapping the ancient Saccharomyces cerevisiae genome.</title>
        <authorList>
            <person name="Dietrich F.S."/>
            <person name="Voegeli S."/>
            <person name="Brachat S."/>
            <person name="Lerch A."/>
            <person name="Gates K."/>
            <person name="Steiner S."/>
            <person name="Mohr C."/>
            <person name="Pohlmann R."/>
            <person name="Luedi P."/>
            <person name="Choi S."/>
            <person name="Wing R.A."/>
            <person name="Flavier A."/>
            <person name="Gaffney T.D."/>
            <person name="Philippsen P."/>
        </authorList>
    </citation>
    <scope>NUCLEOTIDE SEQUENCE [LARGE SCALE GENOMIC DNA]</scope>
    <source>
        <strain evidence="3">ATCC 10895 / CBS 109.51 / FGSC 9923 / NRRL Y-1056</strain>
    </source>
</reference>
<protein>
    <submittedName>
        <fullName evidence="2">ACR280Cp</fullName>
    </submittedName>
</protein>
<proteinExistence type="predicted"/>
<dbReference type="KEGG" id="ago:AGOS_ACR280C"/>
<evidence type="ECO:0000313" key="3">
    <source>
        <dbReference type="Proteomes" id="UP000000591"/>
    </source>
</evidence>
<evidence type="ECO:0000313" key="2">
    <source>
        <dbReference type="EMBL" id="AAS51506.2"/>
    </source>
</evidence>
<dbReference type="FunCoup" id="Q75BJ1">
    <property type="interactions" value="46"/>
</dbReference>
<dbReference type="AlphaFoldDB" id="Q75BJ1"/>
<dbReference type="STRING" id="284811.Q75BJ1"/>
<dbReference type="InParanoid" id="Q75BJ1"/>
<dbReference type="Proteomes" id="UP000000591">
    <property type="component" value="Chromosome III"/>
</dbReference>
<dbReference type="GeneID" id="4619817"/>
<name>Q75BJ1_EREGS</name>
<gene>
    <name evidence="2" type="ORF">AGOS_ACR280C</name>
</gene>
<organism evidence="2 3">
    <name type="scientific">Eremothecium gossypii (strain ATCC 10895 / CBS 109.51 / FGSC 9923 / NRRL Y-1056)</name>
    <name type="common">Yeast</name>
    <name type="synonym">Ashbya gossypii</name>
    <dbReference type="NCBI Taxonomy" id="284811"/>
    <lineage>
        <taxon>Eukaryota</taxon>
        <taxon>Fungi</taxon>
        <taxon>Dikarya</taxon>
        <taxon>Ascomycota</taxon>
        <taxon>Saccharomycotina</taxon>
        <taxon>Saccharomycetes</taxon>
        <taxon>Saccharomycetales</taxon>
        <taxon>Saccharomycetaceae</taxon>
        <taxon>Eremothecium</taxon>
    </lineage>
</organism>
<dbReference type="HOGENOM" id="CLU_778520_0_0_1"/>
<evidence type="ECO:0000256" key="1">
    <source>
        <dbReference type="SAM" id="MobiDB-lite"/>
    </source>
</evidence>
<dbReference type="RefSeq" id="NP_983682.2">
    <property type="nucleotide sequence ID" value="NM_209035.2"/>
</dbReference>
<dbReference type="EMBL" id="AE016816">
    <property type="protein sequence ID" value="AAS51506.2"/>
    <property type="molecule type" value="Genomic_DNA"/>
</dbReference>
<keyword evidence="3" id="KW-1185">Reference proteome</keyword>
<dbReference type="OrthoDB" id="4055883at2759"/>